<evidence type="ECO:0000256" key="1">
    <source>
        <dbReference type="ARBA" id="ARBA00004162"/>
    </source>
</evidence>
<sequence length="465" mass="51894">MATYQSELAKFGEEGLEPMHPSSQCLNAQLSLCIIGIAESEIPIDVDKIMVPLKSDLLLVSPGFSSVVVRKNGQQWWKRVEVQFEDHVVIPTFPPGLSPESYTKHYDEYFSKISLDKLPETRPLWELHIIKYPTQTAAGTLVFKMHHALGDGFSIMGAIFSMLKRADNPSLPLTFPSATSAPKEIVKENIVKTSLGLVSRCFNTVFDIAHSMMHTAWYGDSPNPIRSGTPSVEYSPMHTTRVILSLDDIRKVQSKIHVSVNDVVVGMIFYGIHLYSKKVGKSLTESQKTALVVLNTRMLNGYRNLDEMLEKNLWGNKFSFIHIPMPTHSDGEKVDLKTFILEARKIIQRNRNSMAVLLNGLLLALMDKFQGSEAVSKYVYTTMNKCSVCVSNLIGPKEKLAIADHPISNIYFTVAGVPMSLIFPVISYMGKLTIGISGEKKLIDTQLLASCMNEAFKKIVEETAM</sequence>
<accession>A0A2G5ELC2</accession>
<comment type="catalytic activity">
    <reaction evidence="9">
        <text>a long chain fatty alcohol + a fatty acyl-CoA = a long-chain alcohol wax ester + CoA</text>
        <dbReference type="Rhea" id="RHEA:38443"/>
        <dbReference type="ChEBI" id="CHEBI:17135"/>
        <dbReference type="ChEBI" id="CHEBI:57287"/>
        <dbReference type="ChEBI" id="CHEBI:77636"/>
        <dbReference type="ChEBI" id="CHEBI:235323"/>
        <dbReference type="EC" id="2.3.1.75"/>
    </reaction>
</comment>
<dbReference type="GO" id="GO:0004144">
    <property type="term" value="F:diacylglycerol O-acyltransferase activity"/>
    <property type="evidence" value="ECO:0007669"/>
    <property type="project" value="UniProtKB-EC"/>
</dbReference>
<evidence type="ECO:0000313" key="13">
    <source>
        <dbReference type="EMBL" id="PIA56367.1"/>
    </source>
</evidence>
<evidence type="ECO:0000256" key="4">
    <source>
        <dbReference type="ARBA" id="ARBA00005189"/>
    </source>
</evidence>
<dbReference type="GO" id="GO:0005886">
    <property type="term" value="C:plasma membrane"/>
    <property type="evidence" value="ECO:0007669"/>
    <property type="project" value="UniProtKB-SubCell"/>
</dbReference>
<dbReference type="InParanoid" id="A0A2G5ELC2"/>
<protein>
    <submittedName>
        <fullName evidence="13">Uncharacterized protein</fullName>
    </submittedName>
</protein>
<name>A0A2G5ELC2_AQUCA</name>
<dbReference type="GO" id="GO:0005789">
    <property type="term" value="C:endoplasmic reticulum membrane"/>
    <property type="evidence" value="ECO:0007669"/>
    <property type="project" value="UniProtKB-SubCell"/>
</dbReference>
<comment type="subcellular location">
    <subcellularLocation>
        <location evidence="1">Cell membrane</location>
        <topology evidence="1">Single-pass membrane protein</topology>
    </subcellularLocation>
    <subcellularLocation>
        <location evidence="2">Endoplasmic reticulum membrane</location>
    </subcellularLocation>
</comment>
<evidence type="ECO:0000256" key="10">
    <source>
        <dbReference type="ARBA" id="ARBA00048109"/>
    </source>
</evidence>
<dbReference type="OrthoDB" id="619536at2759"/>
<dbReference type="AlphaFoldDB" id="A0A2G5ELC2"/>
<evidence type="ECO:0000259" key="11">
    <source>
        <dbReference type="Pfam" id="PF03007"/>
    </source>
</evidence>
<dbReference type="PANTHER" id="PTHR31650:SF34">
    <property type="entry name" value="O-ACYLTRANSFERASE WSD1-LIKE ISOFORM X1"/>
    <property type="match status" value="1"/>
</dbReference>
<dbReference type="InterPro" id="IPR045034">
    <property type="entry name" value="O-acyltransferase_WSD1-like"/>
</dbReference>
<evidence type="ECO:0000256" key="2">
    <source>
        <dbReference type="ARBA" id="ARBA00004586"/>
    </source>
</evidence>
<keyword evidence="14" id="KW-1185">Reference proteome</keyword>
<comment type="catalytic activity">
    <reaction evidence="10">
        <text>an acyl-CoA + a 1,2-diacyl-sn-glycerol = a triacyl-sn-glycerol + CoA</text>
        <dbReference type="Rhea" id="RHEA:10868"/>
        <dbReference type="ChEBI" id="CHEBI:17815"/>
        <dbReference type="ChEBI" id="CHEBI:57287"/>
        <dbReference type="ChEBI" id="CHEBI:58342"/>
        <dbReference type="ChEBI" id="CHEBI:64615"/>
        <dbReference type="EC" id="2.3.1.20"/>
    </reaction>
</comment>
<evidence type="ECO:0000313" key="14">
    <source>
        <dbReference type="Proteomes" id="UP000230069"/>
    </source>
</evidence>
<dbReference type="Pfam" id="PF03007">
    <property type="entry name" value="WS_DGAT_cat"/>
    <property type="match status" value="1"/>
</dbReference>
<evidence type="ECO:0000256" key="5">
    <source>
        <dbReference type="ARBA" id="ARBA00022679"/>
    </source>
</evidence>
<dbReference type="GO" id="GO:0019432">
    <property type="term" value="P:triglyceride biosynthetic process"/>
    <property type="evidence" value="ECO:0007669"/>
    <property type="project" value="UniProtKB-UniPathway"/>
</dbReference>
<comment type="pathway">
    <text evidence="4">Lipid metabolism.</text>
</comment>
<dbReference type="UniPathway" id="UPA00282"/>
<dbReference type="PANTHER" id="PTHR31650">
    <property type="entry name" value="O-ACYLTRANSFERASE (WSD1-LIKE) FAMILY PROTEIN"/>
    <property type="match status" value="1"/>
</dbReference>
<dbReference type="InterPro" id="IPR004255">
    <property type="entry name" value="O-acyltransferase_WSD1_N"/>
</dbReference>
<dbReference type="Proteomes" id="UP000230069">
    <property type="component" value="Unassembled WGS sequence"/>
</dbReference>
<organism evidence="13 14">
    <name type="scientific">Aquilegia coerulea</name>
    <name type="common">Rocky mountain columbine</name>
    <dbReference type="NCBI Taxonomy" id="218851"/>
    <lineage>
        <taxon>Eukaryota</taxon>
        <taxon>Viridiplantae</taxon>
        <taxon>Streptophyta</taxon>
        <taxon>Embryophyta</taxon>
        <taxon>Tracheophyta</taxon>
        <taxon>Spermatophyta</taxon>
        <taxon>Magnoliopsida</taxon>
        <taxon>Ranunculales</taxon>
        <taxon>Ranunculaceae</taxon>
        <taxon>Thalictroideae</taxon>
        <taxon>Aquilegia</taxon>
    </lineage>
</organism>
<reference evidence="13 14" key="1">
    <citation type="submission" date="2017-09" db="EMBL/GenBank/DDBJ databases">
        <title>WGS assembly of Aquilegia coerulea Goldsmith.</title>
        <authorList>
            <person name="Hodges S."/>
            <person name="Kramer E."/>
            <person name="Nordborg M."/>
            <person name="Tomkins J."/>
            <person name="Borevitz J."/>
            <person name="Derieg N."/>
            <person name="Yan J."/>
            <person name="Mihaltcheva S."/>
            <person name="Hayes R.D."/>
            <person name="Rokhsar D."/>
        </authorList>
    </citation>
    <scope>NUCLEOTIDE SEQUENCE [LARGE SCALE GENOMIC DNA]</scope>
    <source>
        <strain evidence="14">cv. Goldsmith</strain>
    </source>
</reference>
<evidence type="ECO:0000256" key="8">
    <source>
        <dbReference type="ARBA" id="ARBA00024360"/>
    </source>
</evidence>
<comment type="pathway">
    <text evidence="3">Glycerolipid metabolism; triacylglycerol biosynthesis.</text>
</comment>
<proteinExistence type="inferred from homology"/>
<keyword evidence="5" id="KW-0808">Transferase</keyword>
<feature type="domain" description="O-acyltransferase WSD1 C-terminal" evidence="12">
    <location>
        <begin position="314"/>
        <end position="459"/>
    </location>
</feature>
<dbReference type="GO" id="GO:0047196">
    <property type="term" value="F:long-chain-alcohol O-fatty-acyltransferase activity"/>
    <property type="evidence" value="ECO:0007669"/>
    <property type="project" value="UniProtKB-EC"/>
</dbReference>
<dbReference type="Pfam" id="PF06974">
    <property type="entry name" value="WS_DGAT_C"/>
    <property type="match status" value="1"/>
</dbReference>
<feature type="domain" description="O-acyltransferase WSD1-like N-terminal" evidence="11">
    <location>
        <begin position="75"/>
        <end position="264"/>
    </location>
</feature>
<evidence type="ECO:0000256" key="7">
    <source>
        <dbReference type="ARBA" id="ARBA00023315"/>
    </source>
</evidence>
<dbReference type="EMBL" id="KZ305024">
    <property type="protein sequence ID" value="PIA56367.1"/>
    <property type="molecule type" value="Genomic_DNA"/>
</dbReference>
<evidence type="ECO:0000259" key="12">
    <source>
        <dbReference type="Pfam" id="PF06974"/>
    </source>
</evidence>
<gene>
    <name evidence="13" type="ORF">AQUCO_00700591v1</name>
</gene>
<keyword evidence="7" id="KW-0012">Acyltransferase</keyword>
<evidence type="ECO:0000256" key="9">
    <source>
        <dbReference type="ARBA" id="ARBA00047604"/>
    </source>
</evidence>
<evidence type="ECO:0000256" key="3">
    <source>
        <dbReference type="ARBA" id="ARBA00004771"/>
    </source>
</evidence>
<keyword evidence="6" id="KW-0256">Endoplasmic reticulum</keyword>
<comment type="similarity">
    <text evidence="8">In the N-terminal section; belongs to the long-chain O-acyltransferase family.</text>
</comment>
<evidence type="ECO:0000256" key="6">
    <source>
        <dbReference type="ARBA" id="ARBA00022824"/>
    </source>
</evidence>
<dbReference type="InterPro" id="IPR009721">
    <property type="entry name" value="O-acyltransferase_WSD1_C"/>
</dbReference>